<name>A0A2T0SBU6_9ACTN</name>
<dbReference type="PANTHER" id="PTHR44936">
    <property type="entry name" value="SENSOR PROTEIN CREC"/>
    <property type="match status" value="1"/>
</dbReference>
<feature type="domain" description="Histidine kinase" evidence="14">
    <location>
        <begin position="227"/>
        <end position="428"/>
    </location>
</feature>
<evidence type="ECO:0000256" key="10">
    <source>
        <dbReference type="ARBA" id="ARBA00022840"/>
    </source>
</evidence>
<keyword evidence="5" id="KW-0597">Phosphoprotein</keyword>
<keyword evidence="4" id="KW-1003">Cell membrane</keyword>
<feature type="transmembrane region" description="Helical" evidence="13">
    <location>
        <begin position="143"/>
        <end position="162"/>
    </location>
</feature>
<comment type="caution">
    <text evidence="16">The sequence shown here is derived from an EMBL/GenBank/DDBJ whole genome shotgun (WGS) entry which is preliminary data.</text>
</comment>
<dbReference type="PANTHER" id="PTHR44936:SF9">
    <property type="entry name" value="SENSOR PROTEIN CREC"/>
    <property type="match status" value="1"/>
</dbReference>
<dbReference type="Pfam" id="PF00512">
    <property type="entry name" value="HisKA"/>
    <property type="match status" value="1"/>
</dbReference>
<keyword evidence="6" id="KW-0808">Transferase</keyword>
<feature type="transmembrane region" description="Helical" evidence="13">
    <location>
        <begin position="6"/>
        <end position="29"/>
    </location>
</feature>
<dbReference type="PROSITE" id="PS50885">
    <property type="entry name" value="HAMP"/>
    <property type="match status" value="1"/>
</dbReference>
<keyword evidence="10" id="KW-0067">ATP-binding</keyword>
<accession>A0A2T0SBU6</accession>
<dbReference type="RefSeq" id="WP_106126391.1">
    <property type="nucleotide sequence ID" value="NZ_PVZG01000004.1"/>
</dbReference>
<keyword evidence="12" id="KW-0902">Two-component regulatory system</keyword>
<dbReference type="EC" id="2.7.13.3" evidence="3"/>
<evidence type="ECO:0000313" key="16">
    <source>
        <dbReference type="EMBL" id="PRY30793.1"/>
    </source>
</evidence>
<proteinExistence type="predicted"/>
<evidence type="ECO:0000256" key="1">
    <source>
        <dbReference type="ARBA" id="ARBA00000085"/>
    </source>
</evidence>
<evidence type="ECO:0000259" key="15">
    <source>
        <dbReference type="PROSITE" id="PS50885"/>
    </source>
</evidence>
<dbReference type="CDD" id="cd00082">
    <property type="entry name" value="HisKA"/>
    <property type="match status" value="1"/>
</dbReference>
<keyword evidence="13" id="KW-0472">Membrane</keyword>
<dbReference type="GO" id="GO:0000155">
    <property type="term" value="F:phosphorelay sensor kinase activity"/>
    <property type="evidence" value="ECO:0007669"/>
    <property type="project" value="InterPro"/>
</dbReference>
<dbReference type="SUPFAM" id="SSF47384">
    <property type="entry name" value="Homodimeric domain of signal transducing histidine kinase"/>
    <property type="match status" value="1"/>
</dbReference>
<dbReference type="InterPro" id="IPR050980">
    <property type="entry name" value="2C_sensor_his_kinase"/>
</dbReference>
<dbReference type="Gene3D" id="3.30.565.10">
    <property type="entry name" value="Histidine kinase-like ATPase, C-terminal domain"/>
    <property type="match status" value="1"/>
</dbReference>
<dbReference type="AlphaFoldDB" id="A0A2T0SBU6"/>
<dbReference type="Pfam" id="PF02518">
    <property type="entry name" value="HATPase_c"/>
    <property type="match status" value="1"/>
</dbReference>
<evidence type="ECO:0000259" key="14">
    <source>
        <dbReference type="PROSITE" id="PS50109"/>
    </source>
</evidence>
<dbReference type="InterPro" id="IPR003660">
    <property type="entry name" value="HAMP_dom"/>
</dbReference>
<dbReference type="InterPro" id="IPR003594">
    <property type="entry name" value="HATPase_dom"/>
</dbReference>
<dbReference type="CDD" id="cd06225">
    <property type="entry name" value="HAMP"/>
    <property type="match status" value="1"/>
</dbReference>
<evidence type="ECO:0000256" key="12">
    <source>
        <dbReference type="ARBA" id="ARBA00023012"/>
    </source>
</evidence>
<evidence type="ECO:0000256" key="7">
    <source>
        <dbReference type="ARBA" id="ARBA00022692"/>
    </source>
</evidence>
<keyword evidence="7 13" id="KW-0812">Transmembrane</keyword>
<evidence type="ECO:0000313" key="17">
    <source>
        <dbReference type="Proteomes" id="UP000239209"/>
    </source>
</evidence>
<dbReference type="GO" id="GO:0005524">
    <property type="term" value="F:ATP binding"/>
    <property type="evidence" value="ECO:0007669"/>
    <property type="project" value="UniProtKB-KW"/>
</dbReference>
<keyword evidence="8" id="KW-0547">Nucleotide-binding</keyword>
<evidence type="ECO:0000256" key="11">
    <source>
        <dbReference type="ARBA" id="ARBA00022989"/>
    </source>
</evidence>
<feature type="domain" description="HAMP" evidence="15">
    <location>
        <begin position="167"/>
        <end position="219"/>
    </location>
</feature>
<comment type="subcellular location">
    <subcellularLocation>
        <location evidence="2">Cell membrane</location>
        <topology evidence="2">Multi-pass membrane protein</topology>
    </subcellularLocation>
</comment>
<evidence type="ECO:0000256" key="8">
    <source>
        <dbReference type="ARBA" id="ARBA00022741"/>
    </source>
</evidence>
<reference evidence="16 17" key="1">
    <citation type="submission" date="2018-03" db="EMBL/GenBank/DDBJ databases">
        <title>Genomic Encyclopedia of Archaeal and Bacterial Type Strains, Phase II (KMG-II): from individual species to whole genera.</title>
        <authorList>
            <person name="Goeker M."/>
        </authorList>
    </citation>
    <scope>NUCLEOTIDE SEQUENCE [LARGE SCALE GENOMIC DNA]</scope>
    <source>
        <strain evidence="16 17">DSM 45348</strain>
    </source>
</reference>
<dbReference type="InterPro" id="IPR003661">
    <property type="entry name" value="HisK_dim/P_dom"/>
</dbReference>
<sequence>MRRRIAVLVTAAMALVLVSFVVPLALLVGRTTADRAVSRAVGEAQSLSVLVATSDTATLRLGLDRANSGTRFPLTVFLPDGTVVGAPATVTPAVRLAARGESFSVAQPSGREIVVAVQGLPAGTAVIRTFVPDEELTRGVSRAALLLALAGLGLLIIGVVVADRLAASLVRPIRELAQLSHRLGGGDLDARVAPSGIAEITAVGLALNRLAGRIRDLLDAERESAADLSHQLRTPLTALRLEAASLTDRDGAARIEDQIAELDHALTRVIGNMRRPGEGHPATMAGPADAAAVVTARTAFWAVLAEDQRRPMEVSVAPGPLPVAVGATELAACVDALLGNVFAHTPDGTPFAVRVTARDGGGALLVVEDSGPGPGPVDGTRRGISGAGSSGLGLDIARQAAAASGGDLTFGGAPAGGARVTVVLGGPSPAGRG</sequence>
<dbReference type="InterPro" id="IPR005467">
    <property type="entry name" value="His_kinase_dom"/>
</dbReference>
<keyword evidence="11 13" id="KW-1133">Transmembrane helix</keyword>
<evidence type="ECO:0000256" key="13">
    <source>
        <dbReference type="SAM" id="Phobius"/>
    </source>
</evidence>
<dbReference type="GO" id="GO:0005886">
    <property type="term" value="C:plasma membrane"/>
    <property type="evidence" value="ECO:0007669"/>
    <property type="project" value="UniProtKB-SubCell"/>
</dbReference>
<gene>
    <name evidence="16" type="ORF">CLV70_104345</name>
</gene>
<organism evidence="16 17">
    <name type="scientific">Pseudosporangium ferrugineum</name>
    <dbReference type="NCBI Taxonomy" id="439699"/>
    <lineage>
        <taxon>Bacteria</taxon>
        <taxon>Bacillati</taxon>
        <taxon>Actinomycetota</taxon>
        <taxon>Actinomycetes</taxon>
        <taxon>Micromonosporales</taxon>
        <taxon>Micromonosporaceae</taxon>
        <taxon>Pseudosporangium</taxon>
    </lineage>
</organism>
<evidence type="ECO:0000256" key="2">
    <source>
        <dbReference type="ARBA" id="ARBA00004651"/>
    </source>
</evidence>
<dbReference type="EMBL" id="PVZG01000004">
    <property type="protein sequence ID" value="PRY30793.1"/>
    <property type="molecule type" value="Genomic_DNA"/>
</dbReference>
<dbReference type="Pfam" id="PF00672">
    <property type="entry name" value="HAMP"/>
    <property type="match status" value="1"/>
</dbReference>
<dbReference type="SUPFAM" id="SSF158472">
    <property type="entry name" value="HAMP domain-like"/>
    <property type="match status" value="1"/>
</dbReference>
<evidence type="ECO:0000256" key="9">
    <source>
        <dbReference type="ARBA" id="ARBA00022777"/>
    </source>
</evidence>
<dbReference type="InterPro" id="IPR036097">
    <property type="entry name" value="HisK_dim/P_sf"/>
</dbReference>
<dbReference type="SMART" id="SM00304">
    <property type="entry name" value="HAMP"/>
    <property type="match status" value="1"/>
</dbReference>
<keyword evidence="17" id="KW-1185">Reference proteome</keyword>
<comment type="catalytic activity">
    <reaction evidence="1">
        <text>ATP + protein L-histidine = ADP + protein N-phospho-L-histidine.</text>
        <dbReference type="EC" id="2.7.13.3"/>
    </reaction>
</comment>
<evidence type="ECO:0000256" key="5">
    <source>
        <dbReference type="ARBA" id="ARBA00022553"/>
    </source>
</evidence>
<dbReference type="Proteomes" id="UP000239209">
    <property type="component" value="Unassembled WGS sequence"/>
</dbReference>
<evidence type="ECO:0000256" key="6">
    <source>
        <dbReference type="ARBA" id="ARBA00022679"/>
    </source>
</evidence>
<dbReference type="PROSITE" id="PS50109">
    <property type="entry name" value="HIS_KIN"/>
    <property type="match status" value="1"/>
</dbReference>
<evidence type="ECO:0000256" key="4">
    <source>
        <dbReference type="ARBA" id="ARBA00022475"/>
    </source>
</evidence>
<keyword evidence="9 16" id="KW-0418">Kinase</keyword>
<dbReference type="OrthoDB" id="3206505at2"/>
<dbReference type="SMART" id="SM00387">
    <property type="entry name" value="HATPase_c"/>
    <property type="match status" value="1"/>
</dbReference>
<dbReference type="SUPFAM" id="SSF55874">
    <property type="entry name" value="ATPase domain of HSP90 chaperone/DNA topoisomerase II/histidine kinase"/>
    <property type="match status" value="1"/>
</dbReference>
<evidence type="ECO:0000256" key="3">
    <source>
        <dbReference type="ARBA" id="ARBA00012438"/>
    </source>
</evidence>
<protein>
    <recommendedName>
        <fullName evidence="3">histidine kinase</fullName>
        <ecNumber evidence="3">2.7.13.3</ecNumber>
    </recommendedName>
</protein>
<dbReference type="Gene3D" id="1.10.287.130">
    <property type="match status" value="1"/>
</dbReference>
<dbReference type="InterPro" id="IPR036890">
    <property type="entry name" value="HATPase_C_sf"/>
</dbReference>